<reference evidence="1" key="1">
    <citation type="journal article" date="2022" name="Int. J. Mol. Sci.">
        <title>Draft Genome of Tanacetum Coccineum: Genomic Comparison of Closely Related Tanacetum-Family Plants.</title>
        <authorList>
            <person name="Yamashiro T."/>
            <person name="Shiraishi A."/>
            <person name="Nakayama K."/>
            <person name="Satake H."/>
        </authorList>
    </citation>
    <scope>NUCLEOTIDE SEQUENCE</scope>
</reference>
<sequence>MAKKAAVDLVEDDEEEEHTRQCACWTCEEEILLCQCWVETSENDEIGADRSEDSLWGQVMQDFNTSTVFGFRIRHMLTGKWSRVNGDCQKFNAIYKHLECKSGENEADHIENAKINFAAQ</sequence>
<dbReference type="PANTHER" id="PTHR45023">
    <property type="match status" value="1"/>
</dbReference>
<proteinExistence type="predicted"/>
<evidence type="ECO:0000313" key="2">
    <source>
        <dbReference type="Proteomes" id="UP001151760"/>
    </source>
</evidence>
<dbReference type="Proteomes" id="UP001151760">
    <property type="component" value="Unassembled WGS sequence"/>
</dbReference>
<dbReference type="EMBL" id="BQNB010018701">
    <property type="protein sequence ID" value="GJT77312.1"/>
    <property type="molecule type" value="Genomic_DNA"/>
</dbReference>
<evidence type="ECO:0000313" key="1">
    <source>
        <dbReference type="EMBL" id="GJT77312.1"/>
    </source>
</evidence>
<gene>
    <name evidence="1" type="ORF">Tco_1044037</name>
</gene>
<protein>
    <submittedName>
        <fullName evidence="1">Uncharacterized protein</fullName>
    </submittedName>
</protein>
<accession>A0ABQ5GNT4</accession>
<keyword evidence="2" id="KW-1185">Reference proteome</keyword>
<organism evidence="1 2">
    <name type="scientific">Tanacetum coccineum</name>
    <dbReference type="NCBI Taxonomy" id="301880"/>
    <lineage>
        <taxon>Eukaryota</taxon>
        <taxon>Viridiplantae</taxon>
        <taxon>Streptophyta</taxon>
        <taxon>Embryophyta</taxon>
        <taxon>Tracheophyta</taxon>
        <taxon>Spermatophyta</taxon>
        <taxon>Magnoliopsida</taxon>
        <taxon>eudicotyledons</taxon>
        <taxon>Gunneridae</taxon>
        <taxon>Pentapetalae</taxon>
        <taxon>asterids</taxon>
        <taxon>campanulids</taxon>
        <taxon>Asterales</taxon>
        <taxon>Asteraceae</taxon>
        <taxon>Asteroideae</taxon>
        <taxon>Anthemideae</taxon>
        <taxon>Anthemidinae</taxon>
        <taxon>Tanacetum</taxon>
    </lineage>
</organism>
<comment type="caution">
    <text evidence="1">The sequence shown here is derived from an EMBL/GenBank/DDBJ whole genome shotgun (WGS) entry which is preliminary data.</text>
</comment>
<name>A0ABQ5GNT4_9ASTR</name>
<dbReference type="PANTHER" id="PTHR45023:SF4">
    <property type="entry name" value="GLYCINE-RICH PROTEIN-RELATED"/>
    <property type="match status" value="1"/>
</dbReference>
<reference evidence="1" key="2">
    <citation type="submission" date="2022-01" db="EMBL/GenBank/DDBJ databases">
        <authorList>
            <person name="Yamashiro T."/>
            <person name="Shiraishi A."/>
            <person name="Satake H."/>
            <person name="Nakayama K."/>
        </authorList>
    </citation>
    <scope>NUCLEOTIDE SEQUENCE</scope>
</reference>